<evidence type="ECO:0000256" key="3">
    <source>
        <dbReference type="ARBA" id="ARBA00022771"/>
    </source>
</evidence>
<dbReference type="AlphaFoldDB" id="A0A9P0D8J8"/>
<evidence type="ECO:0000313" key="7">
    <source>
        <dbReference type="Proteomes" id="UP001153636"/>
    </source>
</evidence>
<dbReference type="GO" id="GO:0005634">
    <property type="term" value="C:nucleus"/>
    <property type="evidence" value="ECO:0007669"/>
    <property type="project" value="UniProtKB-SubCell"/>
</dbReference>
<dbReference type="EMBL" id="OV651819">
    <property type="protein sequence ID" value="CAH1113561.1"/>
    <property type="molecule type" value="Genomic_DNA"/>
</dbReference>
<sequence>MQPENRNIEHEPSDQAQFANSITTAEKINDLVLNIILTDLQPFSIISDCGFQKLVNELEPSYVLPSRPTFSKSLIPAKYDEKCEKLKKLLETAEHIMLSTDGWTSMNMEGYKAVTAHFITKD</sequence>
<keyword evidence="2" id="KW-0479">Metal-binding</keyword>
<dbReference type="PANTHER" id="PTHR46481:SF10">
    <property type="entry name" value="ZINC FINGER BED DOMAIN-CONTAINING PROTEIN 39"/>
    <property type="match status" value="1"/>
</dbReference>
<keyword evidence="4" id="KW-0862">Zinc</keyword>
<name>A0A9P0D8J8_9CUCU</name>
<keyword evidence="7" id="KW-1185">Reference proteome</keyword>
<evidence type="ECO:0008006" key="8">
    <source>
        <dbReference type="Google" id="ProtNLM"/>
    </source>
</evidence>
<protein>
    <recommendedName>
        <fullName evidence="8">Transposase</fullName>
    </recommendedName>
</protein>
<keyword evidence="3" id="KW-0863">Zinc-finger</keyword>
<organism evidence="6 7">
    <name type="scientific">Psylliodes chrysocephalus</name>
    <dbReference type="NCBI Taxonomy" id="3402493"/>
    <lineage>
        <taxon>Eukaryota</taxon>
        <taxon>Metazoa</taxon>
        <taxon>Ecdysozoa</taxon>
        <taxon>Arthropoda</taxon>
        <taxon>Hexapoda</taxon>
        <taxon>Insecta</taxon>
        <taxon>Pterygota</taxon>
        <taxon>Neoptera</taxon>
        <taxon>Endopterygota</taxon>
        <taxon>Coleoptera</taxon>
        <taxon>Polyphaga</taxon>
        <taxon>Cucujiformia</taxon>
        <taxon>Chrysomeloidea</taxon>
        <taxon>Chrysomelidae</taxon>
        <taxon>Galerucinae</taxon>
        <taxon>Alticini</taxon>
        <taxon>Psylliodes</taxon>
    </lineage>
</organism>
<evidence type="ECO:0000256" key="2">
    <source>
        <dbReference type="ARBA" id="ARBA00022723"/>
    </source>
</evidence>
<dbReference type="PANTHER" id="PTHR46481">
    <property type="entry name" value="ZINC FINGER BED DOMAIN-CONTAINING PROTEIN 4"/>
    <property type="match status" value="1"/>
</dbReference>
<evidence type="ECO:0000313" key="6">
    <source>
        <dbReference type="EMBL" id="CAH1113561.1"/>
    </source>
</evidence>
<evidence type="ECO:0000256" key="1">
    <source>
        <dbReference type="ARBA" id="ARBA00004123"/>
    </source>
</evidence>
<evidence type="ECO:0000256" key="4">
    <source>
        <dbReference type="ARBA" id="ARBA00022833"/>
    </source>
</evidence>
<dbReference type="OrthoDB" id="6776439at2759"/>
<gene>
    <name evidence="6" type="ORF">PSYICH_LOCUS13710</name>
</gene>
<dbReference type="GO" id="GO:0008270">
    <property type="term" value="F:zinc ion binding"/>
    <property type="evidence" value="ECO:0007669"/>
    <property type="project" value="UniProtKB-KW"/>
</dbReference>
<proteinExistence type="predicted"/>
<accession>A0A9P0D8J8</accession>
<comment type="subcellular location">
    <subcellularLocation>
        <location evidence="1">Nucleus</location>
    </subcellularLocation>
</comment>
<dbReference type="InterPro" id="IPR052035">
    <property type="entry name" value="ZnF_BED_domain_contain"/>
</dbReference>
<dbReference type="Proteomes" id="UP001153636">
    <property type="component" value="Chromosome 7"/>
</dbReference>
<dbReference type="SUPFAM" id="SSF140996">
    <property type="entry name" value="Hermes dimerisation domain"/>
    <property type="match status" value="1"/>
</dbReference>
<evidence type="ECO:0000256" key="5">
    <source>
        <dbReference type="ARBA" id="ARBA00023242"/>
    </source>
</evidence>
<keyword evidence="5" id="KW-0539">Nucleus</keyword>
<reference evidence="6" key="1">
    <citation type="submission" date="2022-01" db="EMBL/GenBank/DDBJ databases">
        <authorList>
            <person name="King R."/>
        </authorList>
    </citation>
    <scope>NUCLEOTIDE SEQUENCE</scope>
</reference>